<dbReference type="EMBL" id="MK071979">
    <property type="protein sequence ID" value="AYV75400.1"/>
    <property type="molecule type" value="Genomic_DNA"/>
</dbReference>
<reference evidence="2" key="1">
    <citation type="submission" date="2018-10" db="EMBL/GenBank/DDBJ databases">
        <title>Hidden diversity of soil giant viruses.</title>
        <authorList>
            <person name="Schulz F."/>
            <person name="Alteio L."/>
            <person name="Goudeau D."/>
            <person name="Ryan E.M."/>
            <person name="Malmstrom R.R."/>
            <person name="Blanchard J."/>
            <person name="Woyke T."/>
        </authorList>
    </citation>
    <scope>NUCLEOTIDE SEQUENCE</scope>
    <source>
        <strain evidence="2">TEV1</strain>
    </source>
</reference>
<organism evidence="2">
    <name type="scientific">Terrestrivirus sp</name>
    <dbReference type="NCBI Taxonomy" id="2487775"/>
    <lineage>
        <taxon>Viruses</taxon>
        <taxon>Varidnaviria</taxon>
        <taxon>Bamfordvirae</taxon>
        <taxon>Nucleocytoviricota</taxon>
        <taxon>Megaviricetes</taxon>
        <taxon>Imitervirales</taxon>
        <taxon>Mimiviridae</taxon>
        <taxon>Klosneuvirinae</taxon>
    </lineage>
</organism>
<keyword evidence="1" id="KW-0175">Coiled coil</keyword>
<sequence length="185" mass="21215">MFRLITRVVYKVPSGFGNISCKSFGTTNRVLFPCTGGGPSSEEIHHENRKTISHLEESLCKSNTLLWKYSRGIGLDANDIDIQKRLFNDHRKHRIEDINGLIRTTGQLISSHENAVGEHVRQLAIKNYRKNGSTSLESKDDVIKKHEDTLNKLNNEMNRLKSLKESDDTLMDRKYTLESDVFVIR</sequence>
<protein>
    <submittedName>
        <fullName evidence="2">Uncharacterized protein</fullName>
    </submittedName>
</protein>
<name>A0A3G4ZKP4_9VIRU</name>
<proteinExistence type="predicted"/>
<evidence type="ECO:0000313" key="2">
    <source>
        <dbReference type="EMBL" id="AYV75400.1"/>
    </source>
</evidence>
<evidence type="ECO:0000256" key="1">
    <source>
        <dbReference type="SAM" id="Coils"/>
    </source>
</evidence>
<accession>A0A3G4ZKP4</accession>
<gene>
    <name evidence="2" type="ORF">Terrestrivirus1_274</name>
</gene>
<feature type="coiled-coil region" evidence="1">
    <location>
        <begin position="136"/>
        <end position="166"/>
    </location>
</feature>